<evidence type="ECO:0000313" key="2">
    <source>
        <dbReference type="EMBL" id="EHM45270.1"/>
    </source>
</evidence>
<dbReference type="EMBL" id="AGCI01000019">
    <property type="protein sequence ID" value="EHM45270.1"/>
    <property type="molecule type" value="Genomic_DNA"/>
</dbReference>
<feature type="chain" id="PRO_5003528848" evidence="1">
    <location>
        <begin position="35"/>
        <end position="139"/>
    </location>
</feature>
<reference evidence="2 3" key="1">
    <citation type="submission" date="2011-08" db="EMBL/GenBank/DDBJ databases">
        <authorList>
            <person name="Weinstock G."/>
            <person name="Sodergren E."/>
            <person name="Clifton S."/>
            <person name="Fulton L."/>
            <person name="Fulton B."/>
            <person name="Courtney L."/>
            <person name="Fronick C."/>
            <person name="Harrison M."/>
            <person name="Strong C."/>
            <person name="Farmer C."/>
            <person name="Delahaunty K."/>
            <person name="Markovic C."/>
            <person name="Hall O."/>
            <person name="Minx P."/>
            <person name="Tomlinson C."/>
            <person name="Mitreva M."/>
            <person name="Hou S."/>
            <person name="Chen J."/>
            <person name="Wollam A."/>
            <person name="Pepin K.H."/>
            <person name="Johnson M."/>
            <person name="Bhonagiri V."/>
            <person name="Zhang X."/>
            <person name="Suruliraj S."/>
            <person name="Warren W."/>
            <person name="Chinwalla A."/>
            <person name="Mardis E.R."/>
            <person name="Wilson R.K."/>
        </authorList>
    </citation>
    <scope>NUCLEOTIDE SEQUENCE [LARGE SCALE GENOMIC DNA]</scope>
    <source>
        <strain evidence="2 3">ATCC 51873</strain>
    </source>
</reference>
<name>G9Y3S6_HAFAL</name>
<gene>
    <name evidence="2" type="ORF">HMPREF0454_01206</name>
</gene>
<accession>G9Y3S6</accession>
<sequence length="139" mass="15587">MTARTAWRGRKFRCQCCRGWLISAVANWSYTAQATIWRSIGTDEWNKPSFAAPITIACDYGCDSKRGNADVGREFVVKDTVWTEYAEAKEGDYLLIGVSTESNPIDAGADEIKHIIRYADTFDRVADDYALITGVLYGR</sequence>
<organism evidence="2 3">
    <name type="scientific">Hafnia alvei ATCC 51873</name>
    <dbReference type="NCBI Taxonomy" id="1002364"/>
    <lineage>
        <taxon>Bacteria</taxon>
        <taxon>Pseudomonadati</taxon>
        <taxon>Pseudomonadota</taxon>
        <taxon>Gammaproteobacteria</taxon>
        <taxon>Enterobacterales</taxon>
        <taxon>Hafniaceae</taxon>
        <taxon>Hafnia</taxon>
    </lineage>
</organism>
<evidence type="ECO:0000313" key="3">
    <source>
        <dbReference type="Proteomes" id="UP000005959"/>
    </source>
</evidence>
<feature type="signal peptide" evidence="1">
    <location>
        <begin position="1"/>
        <end position="34"/>
    </location>
</feature>
<proteinExistence type="predicted"/>
<dbReference type="HOGENOM" id="CLU_167444_0_0_6"/>
<comment type="caution">
    <text evidence="2">The sequence shown here is derived from an EMBL/GenBank/DDBJ whole genome shotgun (WGS) entry which is preliminary data.</text>
</comment>
<dbReference type="Proteomes" id="UP000005959">
    <property type="component" value="Unassembled WGS sequence"/>
</dbReference>
<keyword evidence="1" id="KW-0732">Signal</keyword>
<evidence type="ECO:0000256" key="1">
    <source>
        <dbReference type="SAM" id="SignalP"/>
    </source>
</evidence>
<dbReference type="PATRIC" id="fig|1002364.3.peg.1112"/>
<dbReference type="AlphaFoldDB" id="G9Y3S6"/>
<protein>
    <submittedName>
        <fullName evidence="2">Uncharacterized protein</fullName>
    </submittedName>
</protein>